<proteinExistence type="predicted"/>
<dbReference type="AlphaFoldDB" id="A0A0R1EZU8"/>
<organism evidence="2 3">
    <name type="scientific">Loigolactobacillus coryniformis subsp. coryniformis KCTC 3167 = DSM 20001</name>
    <dbReference type="NCBI Taxonomy" id="913848"/>
    <lineage>
        <taxon>Bacteria</taxon>
        <taxon>Bacillati</taxon>
        <taxon>Bacillota</taxon>
        <taxon>Bacilli</taxon>
        <taxon>Lactobacillales</taxon>
        <taxon>Lactobacillaceae</taxon>
        <taxon>Loigolactobacillus</taxon>
    </lineage>
</organism>
<dbReference type="Proteomes" id="UP000051181">
    <property type="component" value="Unassembled WGS sequence"/>
</dbReference>
<reference evidence="2 3" key="1">
    <citation type="journal article" date="2015" name="Genome Announc.">
        <title>Expanding the biotechnology potential of lactobacilli through comparative genomics of 213 strains and associated genera.</title>
        <authorList>
            <person name="Sun Z."/>
            <person name="Harris H.M."/>
            <person name="McCann A."/>
            <person name="Guo C."/>
            <person name="Argimon S."/>
            <person name="Zhang W."/>
            <person name="Yang X."/>
            <person name="Jeffery I.B."/>
            <person name="Cooney J.C."/>
            <person name="Kagawa T.F."/>
            <person name="Liu W."/>
            <person name="Song Y."/>
            <person name="Salvetti E."/>
            <person name="Wrobel A."/>
            <person name="Rasinkangas P."/>
            <person name="Parkhill J."/>
            <person name="Rea M.C."/>
            <person name="O'Sullivan O."/>
            <person name="Ritari J."/>
            <person name="Douillard F.P."/>
            <person name="Paul Ross R."/>
            <person name="Yang R."/>
            <person name="Briner A.E."/>
            <person name="Felis G.E."/>
            <person name="de Vos W.M."/>
            <person name="Barrangou R."/>
            <person name="Klaenhammer T.R."/>
            <person name="Caufield P.W."/>
            <person name="Cui Y."/>
            <person name="Zhang H."/>
            <person name="O'Toole P.W."/>
        </authorList>
    </citation>
    <scope>NUCLEOTIDE SEQUENCE [LARGE SCALE GENOMIC DNA]</scope>
    <source>
        <strain evidence="2 3">DSM 20001</strain>
    </source>
</reference>
<dbReference type="SUPFAM" id="SSF55068">
    <property type="entry name" value="Peptide methionine sulfoxide reductase"/>
    <property type="match status" value="1"/>
</dbReference>
<dbReference type="EMBL" id="AZCN01000054">
    <property type="protein sequence ID" value="KRK15196.1"/>
    <property type="molecule type" value="Genomic_DNA"/>
</dbReference>
<keyword evidence="1" id="KW-0472">Membrane</keyword>
<sequence length="53" mass="5888">MGPTNTLDSDYDGYAECVKTDFDPDVVFVTQLMAYFLKLLILVVSIIKGRISA</sequence>
<keyword evidence="1" id="KW-1133">Transmembrane helix</keyword>
<evidence type="ECO:0000313" key="2">
    <source>
        <dbReference type="EMBL" id="KRK15196.1"/>
    </source>
</evidence>
<comment type="caution">
    <text evidence="2">The sequence shown here is derived from an EMBL/GenBank/DDBJ whole genome shotgun (WGS) entry which is preliminary data.</text>
</comment>
<evidence type="ECO:0000256" key="1">
    <source>
        <dbReference type="SAM" id="Phobius"/>
    </source>
</evidence>
<feature type="transmembrane region" description="Helical" evidence="1">
    <location>
        <begin position="28"/>
        <end position="47"/>
    </location>
</feature>
<dbReference type="GO" id="GO:0008113">
    <property type="term" value="F:peptide-methionine (S)-S-oxide reductase activity"/>
    <property type="evidence" value="ECO:0007669"/>
    <property type="project" value="InterPro"/>
</dbReference>
<evidence type="ECO:0000313" key="3">
    <source>
        <dbReference type="Proteomes" id="UP000051181"/>
    </source>
</evidence>
<accession>A0A0R1EZU8</accession>
<dbReference type="PATRIC" id="fig|913848.6.peg.1890"/>
<dbReference type="InterPro" id="IPR036509">
    <property type="entry name" value="Met_Sox_Rdtase_MsrA_sf"/>
</dbReference>
<gene>
    <name evidence="2" type="ORF">FD22_GL001848</name>
</gene>
<protein>
    <submittedName>
        <fullName evidence="2">Uncharacterized protein</fullName>
    </submittedName>
</protein>
<name>A0A0R1EZU8_9LACO</name>
<keyword evidence="1" id="KW-0812">Transmembrane</keyword>